<evidence type="ECO:0000256" key="1">
    <source>
        <dbReference type="ARBA" id="ARBA00004123"/>
    </source>
</evidence>
<dbReference type="VEuPathDB" id="VectorBase:RPRC008773"/>
<dbReference type="PROSITE" id="PS50157">
    <property type="entry name" value="ZINC_FINGER_C2H2_2"/>
    <property type="match status" value="10"/>
</dbReference>
<dbReference type="GO" id="GO:0008270">
    <property type="term" value="F:zinc ion binding"/>
    <property type="evidence" value="ECO:0007669"/>
    <property type="project" value="UniProtKB-UniRule"/>
</dbReference>
<keyword evidence="4" id="KW-0863">Zinc-finger</keyword>
<dbReference type="Pfam" id="PF07776">
    <property type="entry name" value="zf-AD"/>
    <property type="match status" value="1"/>
</dbReference>
<accession>T1HXK3</accession>
<keyword evidence="2" id="KW-0479">Metal-binding</keyword>
<dbReference type="GO" id="GO:0005634">
    <property type="term" value="C:nucleus"/>
    <property type="evidence" value="ECO:0007669"/>
    <property type="project" value="UniProtKB-SubCell"/>
</dbReference>
<dbReference type="GO" id="GO:0000977">
    <property type="term" value="F:RNA polymerase II transcription regulatory region sequence-specific DNA binding"/>
    <property type="evidence" value="ECO:0007669"/>
    <property type="project" value="TreeGrafter"/>
</dbReference>
<dbReference type="Pfam" id="PF00096">
    <property type="entry name" value="zf-C2H2"/>
    <property type="match status" value="7"/>
</dbReference>
<dbReference type="FunFam" id="3.30.160.60:FF:000358">
    <property type="entry name" value="zinc finger protein 24"/>
    <property type="match status" value="1"/>
</dbReference>
<dbReference type="OMA" id="ICPGCNI"/>
<evidence type="ECO:0000313" key="9">
    <source>
        <dbReference type="Proteomes" id="UP000015103"/>
    </source>
</evidence>
<dbReference type="Gene3D" id="3.30.160.60">
    <property type="entry name" value="Classic Zinc Finger"/>
    <property type="match status" value="9"/>
</dbReference>
<dbReference type="InterPro" id="IPR012934">
    <property type="entry name" value="Znf_AD"/>
</dbReference>
<dbReference type="EMBL" id="ACPB03015500">
    <property type="status" value="NOT_ANNOTATED_CDS"/>
    <property type="molecule type" value="Genomic_DNA"/>
</dbReference>
<dbReference type="InParanoid" id="T1HXK3"/>
<dbReference type="SUPFAM" id="SSF57667">
    <property type="entry name" value="beta-beta-alpha zinc fingers"/>
    <property type="match status" value="6"/>
</dbReference>
<dbReference type="PROSITE" id="PS00028">
    <property type="entry name" value="ZINC_FINGER_C2H2_1"/>
    <property type="match status" value="10"/>
</dbReference>
<name>T1HXK3_RHOPR</name>
<dbReference type="SMART" id="SM00355">
    <property type="entry name" value="ZnF_C2H2"/>
    <property type="match status" value="10"/>
</dbReference>
<keyword evidence="9" id="KW-1185">Reference proteome</keyword>
<evidence type="ECO:0000256" key="6">
    <source>
        <dbReference type="ARBA" id="ARBA00023242"/>
    </source>
</evidence>
<dbReference type="HOGENOM" id="CLU_392483_0_0_1"/>
<proteinExistence type="predicted"/>
<dbReference type="PROSITE" id="PS51915">
    <property type="entry name" value="ZAD"/>
    <property type="match status" value="1"/>
</dbReference>
<dbReference type="eggNOG" id="KOG1721">
    <property type="taxonomic scope" value="Eukaryota"/>
</dbReference>
<dbReference type="GO" id="GO:0000981">
    <property type="term" value="F:DNA-binding transcription factor activity, RNA polymerase II-specific"/>
    <property type="evidence" value="ECO:0007669"/>
    <property type="project" value="TreeGrafter"/>
</dbReference>
<protein>
    <submittedName>
        <fullName evidence="8">Uncharacterized protein</fullName>
    </submittedName>
</protein>
<dbReference type="FunFam" id="3.30.160.60:FF:000744">
    <property type="entry name" value="zinc finger E-box-binding homeobox 1"/>
    <property type="match status" value="1"/>
</dbReference>
<sequence>MVINARGHVFFCRDLHNFEFPLMLRVKVTDLGAVISKETNAVVRLFEIVNDCVKIYIQVKTECELFTTKVSKKQVRKLLPKQLDILHYPKENRNNKLYLQNVQNKNECFINKILFLLDCDSFCHTHSKPTCWVHIISYEFKLKLAKQIVFQQILKMATEVEHRMDNTKSHNLYDSAYCRLCCEENTSGINLFKEKFDNQNLFALINVYLPIIVQDDGKYPQTICPGCHIQLQATISFFDLLIADGRLFASDHQLYQKLTGLEKPKRGRGRPRKAVSSESTPPVEVVTKDVLDPQPKRKRKCPARLEGTVNGQELEDIYVEEGLIHPSEKDIAEELPKDHEVIGHIRIEALPGVCEVLIQSNNQATGFKARTMMQFKCDLCDAAYNHESKLQTHRTEEHGININEKDSTNGDINDIMPTVTQSEISVEDVDKKNKYTCTICDKKFRLGSSLKGHMLSRHSSGLVQEHTEQELYPCTSCDKKFSHSSSLAYHKETVHNKGRIYACNKCDKTFRHRQLLRRHQTVHSDIRAYFCDKCNSSFKTKANLVNHKMSHTKEKKYYCHICGNQFTYKTSLTLHIRSHTGQRPFECAVCQKRFTQKGNLQEHIRTHTGEKPYECQVCARKFTTSSQLRLHYKRHIGYKPWNCEYCGKAFLHKNTWHCHLRRHRGEKPFECKICDKTFPELWALRKHSRLHTGEKPYACPTCN</sequence>
<dbReference type="Gene3D" id="3.40.1800.20">
    <property type="match status" value="1"/>
</dbReference>
<dbReference type="SUPFAM" id="SSF57716">
    <property type="entry name" value="Glucocorticoid receptor-like (DNA-binding domain)"/>
    <property type="match status" value="1"/>
</dbReference>
<evidence type="ECO:0000256" key="3">
    <source>
        <dbReference type="ARBA" id="ARBA00022737"/>
    </source>
</evidence>
<evidence type="ECO:0000256" key="4">
    <source>
        <dbReference type="ARBA" id="ARBA00022771"/>
    </source>
</evidence>
<organism evidence="8 9">
    <name type="scientific">Rhodnius prolixus</name>
    <name type="common">Triatomid bug</name>
    <dbReference type="NCBI Taxonomy" id="13249"/>
    <lineage>
        <taxon>Eukaryota</taxon>
        <taxon>Metazoa</taxon>
        <taxon>Ecdysozoa</taxon>
        <taxon>Arthropoda</taxon>
        <taxon>Hexapoda</taxon>
        <taxon>Insecta</taxon>
        <taxon>Pterygota</taxon>
        <taxon>Neoptera</taxon>
        <taxon>Paraneoptera</taxon>
        <taxon>Hemiptera</taxon>
        <taxon>Heteroptera</taxon>
        <taxon>Panheteroptera</taxon>
        <taxon>Cimicomorpha</taxon>
        <taxon>Reduviidae</taxon>
        <taxon>Triatominae</taxon>
        <taxon>Rhodnius</taxon>
    </lineage>
</organism>
<dbReference type="InterPro" id="IPR036236">
    <property type="entry name" value="Znf_C2H2_sf"/>
</dbReference>
<dbReference type="Proteomes" id="UP000015103">
    <property type="component" value="Unassembled WGS sequence"/>
</dbReference>
<dbReference type="InterPro" id="IPR013087">
    <property type="entry name" value="Znf_C2H2_type"/>
</dbReference>
<keyword evidence="6" id="KW-0539">Nucleus</keyword>
<keyword evidence="5" id="KW-0862">Zinc</keyword>
<evidence type="ECO:0000256" key="2">
    <source>
        <dbReference type="ARBA" id="ARBA00022723"/>
    </source>
</evidence>
<dbReference type="AlphaFoldDB" id="T1HXK3"/>
<dbReference type="PANTHER" id="PTHR24381">
    <property type="entry name" value="ZINC FINGER PROTEIN"/>
    <property type="match status" value="1"/>
</dbReference>
<dbReference type="FunFam" id="3.30.160.60:FF:002343">
    <property type="entry name" value="Zinc finger protein 33A"/>
    <property type="match status" value="1"/>
</dbReference>
<dbReference type="FunFam" id="3.30.160.60:FF:000340">
    <property type="entry name" value="zinc finger protein 473 isoform X1"/>
    <property type="match status" value="1"/>
</dbReference>
<reference evidence="8" key="1">
    <citation type="submission" date="2015-05" db="UniProtKB">
        <authorList>
            <consortium name="EnsemblMetazoa"/>
        </authorList>
    </citation>
    <scope>IDENTIFICATION</scope>
</reference>
<feature type="region of interest" description="Disordered" evidence="7">
    <location>
        <begin position="260"/>
        <end position="301"/>
    </location>
</feature>
<evidence type="ECO:0000256" key="7">
    <source>
        <dbReference type="SAM" id="MobiDB-lite"/>
    </source>
</evidence>
<feature type="compositionally biased region" description="Basic and acidic residues" evidence="7">
    <location>
        <begin position="286"/>
        <end position="295"/>
    </location>
</feature>
<feature type="compositionally biased region" description="Low complexity" evidence="7">
    <location>
        <begin position="276"/>
        <end position="285"/>
    </location>
</feature>
<dbReference type="PANTHER" id="PTHR24381:SF450">
    <property type="entry name" value="GASTRULA ZINC FINGER PROTEIN XLCGF26.1-LIKE-RELATED"/>
    <property type="match status" value="1"/>
</dbReference>
<dbReference type="Pfam" id="PF13912">
    <property type="entry name" value="zf-C2H2_6"/>
    <property type="match status" value="1"/>
</dbReference>
<evidence type="ECO:0000313" key="8">
    <source>
        <dbReference type="EnsemblMetazoa" id="RPRC008773-PA"/>
    </source>
</evidence>
<keyword evidence="3" id="KW-0677">Repeat</keyword>
<dbReference type="STRING" id="13249.T1HXK3"/>
<evidence type="ECO:0000256" key="5">
    <source>
        <dbReference type="ARBA" id="ARBA00022833"/>
    </source>
</evidence>
<dbReference type="EnsemblMetazoa" id="RPRC008773-RA">
    <property type="protein sequence ID" value="RPRC008773-PA"/>
    <property type="gene ID" value="RPRC008773"/>
</dbReference>
<dbReference type="FunFam" id="3.30.160.60:FF:000145">
    <property type="entry name" value="Zinc finger protein 574"/>
    <property type="match status" value="1"/>
</dbReference>
<comment type="subcellular location">
    <subcellularLocation>
        <location evidence="1">Nucleus</location>
    </subcellularLocation>
</comment>